<gene>
    <name evidence="3" type="ORF">RchiOBHm_Chr2g0161991</name>
</gene>
<feature type="compositionally biased region" description="Low complexity" evidence="2">
    <location>
        <begin position="132"/>
        <end position="154"/>
    </location>
</feature>
<comment type="caution">
    <text evidence="3">The sequence shown here is derived from an EMBL/GenBank/DDBJ whole genome shotgun (WGS) entry which is preliminary data.</text>
</comment>
<feature type="region of interest" description="Disordered" evidence="2">
    <location>
        <begin position="288"/>
        <end position="323"/>
    </location>
</feature>
<dbReference type="STRING" id="74649.A0A2P6S2X0"/>
<dbReference type="Pfam" id="PF04484">
    <property type="entry name" value="QWRF"/>
    <property type="match status" value="1"/>
</dbReference>
<feature type="compositionally biased region" description="Basic and acidic residues" evidence="2">
    <location>
        <begin position="50"/>
        <end position="62"/>
    </location>
</feature>
<dbReference type="EMBL" id="PDCK01000040">
    <property type="protein sequence ID" value="PRQ53030.1"/>
    <property type="molecule type" value="Genomic_DNA"/>
</dbReference>
<reference evidence="3 4" key="1">
    <citation type="journal article" date="2018" name="Nat. Genet.">
        <title>The Rosa genome provides new insights in the design of modern roses.</title>
        <authorList>
            <person name="Bendahmane M."/>
        </authorList>
    </citation>
    <scope>NUCLEOTIDE SEQUENCE [LARGE SCALE GENOMIC DNA]</scope>
    <source>
        <strain evidence="4">cv. Old Blush</strain>
    </source>
</reference>
<dbReference type="AlphaFoldDB" id="A0A2P6S2X0"/>
<dbReference type="PANTHER" id="PTHR31807:SF31">
    <property type="entry name" value="QWRF MOTIF PROTEIN (DUF566)-RELATED"/>
    <property type="match status" value="1"/>
</dbReference>
<feature type="compositionally biased region" description="Basic residues" evidence="2">
    <location>
        <begin position="1"/>
        <end position="11"/>
    </location>
</feature>
<evidence type="ECO:0000313" key="4">
    <source>
        <dbReference type="Proteomes" id="UP000238479"/>
    </source>
</evidence>
<name>A0A2P6S2X0_ROSCH</name>
<sequence>MDHPHKPRKPKSREVSSRFLSSPAPETSTLPSPSHPLSPARRKLGSPISDARKPKTHLDDSSSIRGGGLWPSSTTKNFDSLAVHLGIERLKDSTDRKNSTSVTSRREASVFNEKDNAKENHRPVLGGSARYTGKFKFSGKSSPSPSSSSTSVSSNKLSAVVVPGRFSVDGSGLYQNSTRRSFDSFADTLESGSECSDAGSGRNINIGSPSFGAQSSTASSRKSGVEVSSKYMSDIQTRHHRRWTSDSNLRNPISAESSPKMNKFNLKNVIKRANSLTGSKFGTTQWALSPGRSVAQPGSAESLGKSTSFSSLKPPTSPSKSKGVEKLLNMGFDLFKSKKSSSSTRSLVRSNSGYGVTDTGHQLRMLQNRLMQWRYANARVEIVNGNVADQAQVNFLSACNSLMKLRQSVLHKKLKLQKERLEMKLNFTLHSQFEPLEAWGDMERQHMGAVSMLKESLHSVVCRVPLTEGAKAEQTSVLLSELAEVVAQEKLLSDECLELCRTISELEVSFISFFFQHI</sequence>
<feature type="compositionally biased region" description="Polar residues" evidence="2">
    <location>
        <begin position="202"/>
        <end position="222"/>
    </location>
</feature>
<dbReference type="Gramene" id="PRQ53030">
    <property type="protein sequence ID" value="PRQ53030"/>
    <property type="gene ID" value="RchiOBHm_Chr2g0161991"/>
</dbReference>
<dbReference type="Proteomes" id="UP000238479">
    <property type="component" value="Chromosome 2"/>
</dbReference>
<proteinExistence type="inferred from homology"/>
<dbReference type="OMA" id="GHQMKMM"/>
<keyword evidence="4" id="KW-1185">Reference proteome</keyword>
<feature type="region of interest" description="Disordered" evidence="2">
    <location>
        <begin position="1"/>
        <end position="155"/>
    </location>
</feature>
<dbReference type="GO" id="GO:0005737">
    <property type="term" value="C:cytoplasm"/>
    <property type="evidence" value="ECO:0007669"/>
    <property type="project" value="TreeGrafter"/>
</dbReference>
<accession>A0A2P6S2X0</accession>
<feature type="compositionally biased region" description="Low complexity" evidence="2">
    <location>
        <begin position="305"/>
        <end position="321"/>
    </location>
</feature>
<feature type="region of interest" description="Disordered" evidence="2">
    <location>
        <begin position="189"/>
        <end position="258"/>
    </location>
</feature>
<feature type="compositionally biased region" description="Polar residues" evidence="2">
    <location>
        <begin position="245"/>
        <end position="258"/>
    </location>
</feature>
<evidence type="ECO:0000313" key="3">
    <source>
        <dbReference type="EMBL" id="PRQ53030.1"/>
    </source>
</evidence>
<dbReference type="InterPro" id="IPR007573">
    <property type="entry name" value="QWRF"/>
</dbReference>
<dbReference type="PANTHER" id="PTHR31807">
    <property type="entry name" value="AUGMIN FAMILY MEMBER"/>
    <property type="match status" value="1"/>
</dbReference>
<feature type="compositionally biased region" description="Low complexity" evidence="2">
    <location>
        <begin position="27"/>
        <end position="39"/>
    </location>
</feature>
<protein>
    <submittedName>
        <fullName evidence="3">Putative QWRF family protein</fullName>
    </submittedName>
</protein>
<dbReference type="GO" id="GO:0051225">
    <property type="term" value="P:spindle assembly"/>
    <property type="evidence" value="ECO:0007669"/>
    <property type="project" value="TreeGrafter"/>
</dbReference>
<dbReference type="GO" id="GO:0005880">
    <property type="term" value="C:nuclear microtubule"/>
    <property type="evidence" value="ECO:0007669"/>
    <property type="project" value="TreeGrafter"/>
</dbReference>
<dbReference type="GO" id="GO:0008017">
    <property type="term" value="F:microtubule binding"/>
    <property type="evidence" value="ECO:0007669"/>
    <property type="project" value="TreeGrafter"/>
</dbReference>
<evidence type="ECO:0000256" key="2">
    <source>
        <dbReference type="SAM" id="MobiDB-lite"/>
    </source>
</evidence>
<comment type="similarity">
    <text evidence="1">Belongs to the QWRF family.</text>
</comment>
<feature type="compositionally biased region" description="Basic and acidic residues" evidence="2">
    <location>
        <begin position="86"/>
        <end position="122"/>
    </location>
</feature>
<evidence type="ECO:0000256" key="1">
    <source>
        <dbReference type="ARBA" id="ARBA00010016"/>
    </source>
</evidence>
<organism evidence="3 4">
    <name type="scientific">Rosa chinensis</name>
    <name type="common">China rose</name>
    <dbReference type="NCBI Taxonomy" id="74649"/>
    <lineage>
        <taxon>Eukaryota</taxon>
        <taxon>Viridiplantae</taxon>
        <taxon>Streptophyta</taxon>
        <taxon>Embryophyta</taxon>
        <taxon>Tracheophyta</taxon>
        <taxon>Spermatophyta</taxon>
        <taxon>Magnoliopsida</taxon>
        <taxon>eudicotyledons</taxon>
        <taxon>Gunneridae</taxon>
        <taxon>Pentapetalae</taxon>
        <taxon>rosids</taxon>
        <taxon>fabids</taxon>
        <taxon>Rosales</taxon>
        <taxon>Rosaceae</taxon>
        <taxon>Rosoideae</taxon>
        <taxon>Rosoideae incertae sedis</taxon>
        <taxon>Rosa</taxon>
    </lineage>
</organism>